<sequence length="162" mass="18556">MARKSSRRVNSRAEQQERYEVWGNTVRKAEAIPEERPRRKSGVSRRAQRNRARAVQMSRGYVVFLAVVSVAALLMCVRYLKLKAEITTQTSEIASLESALNELKADNDALYNTVTASVDLEQIRKEAMDRLGMDYPNEDQIYQFDTSGNSYVRQYKDVPDAE</sequence>
<keyword evidence="2" id="KW-1133">Transmembrane helix</keyword>
<protein>
    <recommendedName>
        <fullName evidence="5">Cell division protein FtsL</fullName>
    </recommendedName>
</protein>
<feature type="transmembrane region" description="Helical" evidence="2">
    <location>
        <begin position="61"/>
        <end position="80"/>
    </location>
</feature>
<reference evidence="3" key="2">
    <citation type="journal article" date="2021" name="PeerJ">
        <title>Extensive microbial diversity within the chicken gut microbiome revealed by metagenomics and culture.</title>
        <authorList>
            <person name="Gilroy R."/>
            <person name="Ravi A."/>
            <person name="Getino M."/>
            <person name="Pursley I."/>
            <person name="Horton D.L."/>
            <person name="Alikhan N.F."/>
            <person name="Baker D."/>
            <person name="Gharbi K."/>
            <person name="Hall N."/>
            <person name="Watson M."/>
            <person name="Adriaenssens E.M."/>
            <person name="Foster-Nyarko E."/>
            <person name="Jarju S."/>
            <person name="Secka A."/>
            <person name="Antonio M."/>
            <person name="Oren A."/>
            <person name="Chaudhuri R.R."/>
            <person name="La Ragione R."/>
            <person name="Hildebrand F."/>
            <person name="Pallen M.J."/>
        </authorList>
    </citation>
    <scope>NUCLEOTIDE SEQUENCE</scope>
    <source>
        <strain evidence="3">ChiBcec2-4451</strain>
    </source>
</reference>
<evidence type="ECO:0008006" key="5">
    <source>
        <dbReference type="Google" id="ProtNLM"/>
    </source>
</evidence>
<evidence type="ECO:0000256" key="1">
    <source>
        <dbReference type="SAM" id="Coils"/>
    </source>
</evidence>
<keyword evidence="1" id="KW-0175">Coiled coil</keyword>
<gene>
    <name evidence="3" type="ORF">IAA63_07065</name>
</gene>
<proteinExistence type="predicted"/>
<keyword evidence="2" id="KW-0812">Transmembrane</keyword>
<organism evidence="3 4">
    <name type="scientific">Candidatus Pullilachnospira stercoravium</name>
    <dbReference type="NCBI Taxonomy" id="2840913"/>
    <lineage>
        <taxon>Bacteria</taxon>
        <taxon>Bacillati</taxon>
        <taxon>Bacillota</taxon>
        <taxon>Clostridia</taxon>
        <taxon>Lachnospirales</taxon>
        <taxon>Lachnospiraceae</taxon>
        <taxon>Lachnospiraceae incertae sedis</taxon>
        <taxon>Candidatus Pullilachnospira</taxon>
    </lineage>
</organism>
<accession>A0A9D1T6W5</accession>
<evidence type="ECO:0000313" key="3">
    <source>
        <dbReference type="EMBL" id="HIV12883.1"/>
    </source>
</evidence>
<dbReference type="AlphaFoldDB" id="A0A9D1T6W5"/>
<dbReference type="EMBL" id="DVON01000158">
    <property type="protein sequence ID" value="HIV12883.1"/>
    <property type="molecule type" value="Genomic_DNA"/>
</dbReference>
<keyword evidence="2" id="KW-0472">Membrane</keyword>
<comment type="caution">
    <text evidence="3">The sequence shown here is derived from an EMBL/GenBank/DDBJ whole genome shotgun (WGS) entry which is preliminary data.</text>
</comment>
<dbReference type="Proteomes" id="UP000886723">
    <property type="component" value="Unassembled WGS sequence"/>
</dbReference>
<feature type="coiled-coil region" evidence="1">
    <location>
        <begin position="86"/>
        <end position="113"/>
    </location>
</feature>
<reference evidence="3" key="1">
    <citation type="submission" date="2020-10" db="EMBL/GenBank/DDBJ databases">
        <authorList>
            <person name="Gilroy R."/>
        </authorList>
    </citation>
    <scope>NUCLEOTIDE SEQUENCE</scope>
    <source>
        <strain evidence="3">ChiBcec2-4451</strain>
    </source>
</reference>
<name>A0A9D1T6W5_9FIRM</name>
<evidence type="ECO:0000256" key="2">
    <source>
        <dbReference type="SAM" id="Phobius"/>
    </source>
</evidence>
<evidence type="ECO:0000313" key="4">
    <source>
        <dbReference type="Proteomes" id="UP000886723"/>
    </source>
</evidence>